<feature type="domain" description="Class II aldolase/adducin N-terminal" evidence="3">
    <location>
        <begin position="11"/>
        <end position="187"/>
    </location>
</feature>
<dbReference type="RefSeq" id="WP_212191392.1">
    <property type="nucleotide sequence ID" value="NZ_JAGTAR010000018.1"/>
</dbReference>
<evidence type="ECO:0000313" key="4">
    <source>
        <dbReference type="EMBL" id="MBR8536361.1"/>
    </source>
</evidence>
<dbReference type="EMBL" id="JAGTAR010000018">
    <property type="protein sequence ID" value="MBR8536361.1"/>
    <property type="molecule type" value="Genomic_DNA"/>
</dbReference>
<keyword evidence="2" id="KW-0456">Lyase</keyword>
<dbReference type="InterPro" id="IPR036409">
    <property type="entry name" value="Aldolase_II/adducin_N_sf"/>
</dbReference>
<dbReference type="GO" id="GO:0019323">
    <property type="term" value="P:pentose catabolic process"/>
    <property type="evidence" value="ECO:0007669"/>
    <property type="project" value="TreeGrafter"/>
</dbReference>
<evidence type="ECO:0000256" key="2">
    <source>
        <dbReference type="ARBA" id="ARBA00023239"/>
    </source>
</evidence>
<dbReference type="PANTHER" id="PTHR22789">
    <property type="entry name" value="FUCULOSE PHOSPHATE ALDOLASE"/>
    <property type="match status" value="1"/>
</dbReference>
<reference evidence="4" key="1">
    <citation type="journal article" date="2018" name="Int. J. Syst. Evol. Microbiol.">
        <title>Carboxylicivirga sediminis sp. nov., isolated from coastal sediment.</title>
        <authorList>
            <person name="Wang F.Q."/>
            <person name="Ren L.H."/>
            <person name="Zou R.J."/>
            <person name="Sun Y.Z."/>
            <person name="Liu X.J."/>
            <person name="Jiang F."/>
            <person name="Liu L.J."/>
        </authorList>
    </citation>
    <scope>NUCLEOTIDE SEQUENCE</scope>
    <source>
        <strain evidence="4">JR1</strain>
    </source>
</reference>
<dbReference type="GO" id="GO:0005829">
    <property type="term" value="C:cytosol"/>
    <property type="evidence" value="ECO:0007669"/>
    <property type="project" value="TreeGrafter"/>
</dbReference>
<dbReference type="Pfam" id="PF00596">
    <property type="entry name" value="Aldolase_II"/>
    <property type="match status" value="1"/>
</dbReference>
<dbReference type="InterPro" id="IPR001303">
    <property type="entry name" value="Aldolase_II/adducin_N"/>
</dbReference>
<evidence type="ECO:0000256" key="1">
    <source>
        <dbReference type="ARBA" id="ARBA00022723"/>
    </source>
</evidence>
<organism evidence="4 5">
    <name type="scientific">Carboxylicivirga sediminis</name>
    <dbReference type="NCBI Taxonomy" id="2006564"/>
    <lineage>
        <taxon>Bacteria</taxon>
        <taxon>Pseudomonadati</taxon>
        <taxon>Bacteroidota</taxon>
        <taxon>Bacteroidia</taxon>
        <taxon>Marinilabiliales</taxon>
        <taxon>Marinilabiliaceae</taxon>
        <taxon>Carboxylicivirga</taxon>
    </lineage>
</organism>
<evidence type="ECO:0000313" key="5">
    <source>
        <dbReference type="Proteomes" id="UP000679220"/>
    </source>
</evidence>
<dbReference type="GO" id="GO:0016832">
    <property type="term" value="F:aldehyde-lyase activity"/>
    <property type="evidence" value="ECO:0007669"/>
    <property type="project" value="TreeGrafter"/>
</dbReference>
<keyword evidence="5" id="KW-1185">Reference proteome</keyword>
<dbReference type="Gene3D" id="3.40.225.10">
    <property type="entry name" value="Class II aldolase/adducin N-terminal domain"/>
    <property type="match status" value="1"/>
</dbReference>
<dbReference type="InterPro" id="IPR050197">
    <property type="entry name" value="Aldolase_class_II_sugar_metab"/>
</dbReference>
<dbReference type="SUPFAM" id="SSF53639">
    <property type="entry name" value="AraD/HMP-PK domain-like"/>
    <property type="match status" value="1"/>
</dbReference>
<protein>
    <submittedName>
        <fullName evidence="4">Class II aldolase/adducin family protein</fullName>
    </submittedName>
</protein>
<dbReference type="SMART" id="SM01007">
    <property type="entry name" value="Aldolase_II"/>
    <property type="match status" value="1"/>
</dbReference>
<dbReference type="PANTHER" id="PTHR22789:SF0">
    <property type="entry name" value="3-OXO-TETRONATE 4-PHOSPHATE DECARBOXYLASE-RELATED"/>
    <property type="match status" value="1"/>
</dbReference>
<comment type="caution">
    <text evidence="4">The sequence shown here is derived from an EMBL/GenBank/DDBJ whole genome shotgun (WGS) entry which is preliminary data.</text>
</comment>
<gene>
    <name evidence="4" type="ORF">KDU71_12385</name>
</gene>
<evidence type="ECO:0000259" key="3">
    <source>
        <dbReference type="SMART" id="SM01007"/>
    </source>
</evidence>
<dbReference type="AlphaFoldDB" id="A0A941F413"/>
<dbReference type="GO" id="GO:0046872">
    <property type="term" value="F:metal ion binding"/>
    <property type="evidence" value="ECO:0007669"/>
    <property type="project" value="UniProtKB-KW"/>
</dbReference>
<reference evidence="4" key="2">
    <citation type="submission" date="2021-04" db="EMBL/GenBank/DDBJ databases">
        <authorList>
            <person name="Zhang T."/>
            <person name="Zhang Y."/>
            <person name="Lu D."/>
            <person name="Zuo D."/>
            <person name="Du Z."/>
        </authorList>
    </citation>
    <scope>NUCLEOTIDE SEQUENCE</scope>
    <source>
        <strain evidence="4">JR1</strain>
    </source>
</reference>
<keyword evidence="1" id="KW-0479">Metal-binding</keyword>
<accession>A0A941F413</accession>
<name>A0A941F413_9BACT</name>
<sequence length="211" mass="22810">MHKESFLKQKKDVAKWMRRLYKKGLTTSLGGNISMRLDDNHIAITASGTDKGRIKSSGIAIVSMDGEQIDGDHVISMETGMHLAIYSARNDVNAIVHAHAPMGSLFAVVPRGINTSLLAEAYTILGRPMLAAYAAPGSEELAMNVAKVAMDTNVVLMANHGVLAVGNSLLEAFDRIEVLENAAKMTFLTSLINEKTELTTEHLAELKCLFG</sequence>
<dbReference type="Proteomes" id="UP000679220">
    <property type="component" value="Unassembled WGS sequence"/>
</dbReference>
<proteinExistence type="predicted"/>